<evidence type="ECO:0000256" key="8">
    <source>
        <dbReference type="ARBA" id="ARBA00023098"/>
    </source>
</evidence>
<dbReference type="InterPro" id="IPR007290">
    <property type="entry name" value="Arv1"/>
</dbReference>
<comment type="function">
    <text evidence="10">Mediator of sterol homeostasis involved in sterol uptake, trafficking and distribution into membranes.</text>
</comment>
<dbReference type="GO" id="GO:0005794">
    <property type="term" value="C:Golgi apparatus"/>
    <property type="evidence" value="ECO:0007669"/>
    <property type="project" value="TreeGrafter"/>
</dbReference>
<evidence type="ECO:0000256" key="7">
    <source>
        <dbReference type="ARBA" id="ARBA00023055"/>
    </source>
</evidence>
<keyword evidence="8 10" id="KW-0443">Lipid metabolism</keyword>
<keyword evidence="9 10" id="KW-0472">Membrane</keyword>
<keyword evidence="7 10" id="KW-0445">Lipid transport</keyword>
<dbReference type="GO" id="GO:0005789">
    <property type="term" value="C:endoplasmic reticulum membrane"/>
    <property type="evidence" value="ECO:0007669"/>
    <property type="project" value="UniProtKB-SubCell"/>
</dbReference>
<protein>
    <recommendedName>
        <fullName evidence="10">Protein ARV</fullName>
    </recommendedName>
</protein>
<keyword evidence="11" id="KW-0496">Mitochondrion</keyword>
<evidence type="ECO:0000256" key="1">
    <source>
        <dbReference type="ARBA" id="ARBA00004477"/>
    </source>
</evidence>
<feature type="transmembrane region" description="Helical" evidence="10">
    <location>
        <begin position="156"/>
        <end position="173"/>
    </location>
</feature>
<name>A0A3P3YD24_PLABS</name>
<feature type="transmembrane region" description="Helical" evidence="10">
    <location>
        <begin position="206"/>
        <end position="227"/>
    </location>
</feature>
<feature type="transmembrane region" description="Helical" evidence="10">
    <location>
        <begin position="121"/>
        <end position="144"/>
    </location>
</feature>
<dbReference type="GO" id="GO:0016125">
    <property type="term" value="P:sterol metabolic process"/>
    <property type="evidence" value="ECO:0007669"/>
    <property type="project" value="UniProtKB-UniRule"/>
</dbReference>
<feature type="transmembrane region" description="Helical" evidence="10">
    <location>
        <begin position="179"/>
        <end position="199"/>
    </location>
</feature>
<evidence type="ECO:0000313" key="12">
    <source>
        <dbReference type="Proteomes" id="UP000290189"/>
    </source>
</evidence>
<comment type="subcellular location">
    <subcellularLocation>
        <location evidence="1 10">Endoplasmic reticulum membrane</location>
        <topology evidence="1 10">Multi-pass membrane protein</topology>
    </subcellularLocation>
</comment>
<reference evidence="11 12" key="1">
    <citation type="submission" date="2018-03" db="EMBL/GenBank/DDBJ databases">
        <authorList>
            <person name="Fogelqvist J."/>
        </authorList>
    </citation>
    <scope>NUCLEOTIDE SEQUENCE [LARGE SCALE GENOMIC DNA]</scope>
</reference>
<evidence type="ECO:0000256" key="5">
    <source>
        <dbReference type="ARBA" id="ARBA00022824"/>
    </source>
</evidence>
<accession>A0A3P3YD24</accession>
<evidence type="ECO:0000256" key="9">
    <source>
        <dbReference type="ARBA" id="ARBA00023136"/>
    </source>
</evidence>
<dbReference type="Proteomes" id="UP000290189">
    <property type="component" value="Unassembled WGS sequence"/>
</dbReference>
<dbReference type="GO" id="GO:0006665">
    <property type="term" value="P:sphingolipid metabolic process"/>
    <property type="evidence" value="ECO:0007669"/>
    <property type="project" value="UniProtKB-UniRule"/>
</dbReference>
<dbReference type="PANTHER" id="PTHR14467:SF0">
    <property type="entry name" value="PROTEIN ARV1"/>
    <property type="match status" value="1"/>
</dbReference>
<keyword evidence="3 10" id="KW-0813">Transport</keyword>
<evidence type="ECO:0000256" key="6">
    <source>
        <dbReference type="ARBA" id="ARBA00022989"/>
    </source>
</evidence>
<gene>
    <name evidence="11" type="ORF">PLBR_LOCUS5257</name>
</gene>
<sequence>MICVECGHDVSDVYKEFSRGSFRLTRCDRCRKTADKYVEFELMLVIIDLILQKAQVYRHLLFNQLPTVEPTLLHRTILKLVPGILFFDVYLHWHRLRLHYSVRRPALVVFDVAPFDRYASLFWIATAHLFVYIVVIVVATRLLYGKGVDYGQLVRSIVISSFGKLLVVLMMIWESNAYYGPIVNLFVLTSNVTALRVFLKTTLLKSVCIISAAVVAKICLQLVIVALDPGMIVTVL</sequence>
<evidence type="ECO:0000256" key="3">
    <source>
        <dbReference type="ARBA" id="ARBA00022448"/>
    </source>
</evidence>
<keyword evidence="10" id="KW-0746">Sphingolipid metabolism</keyword>
<dbReference type="EMBL" id="OVEO01000008">
    <property type="protein sequence ID" value="SPQ98042.1"/>
    <property type="molecule type" value="Genomic_DNA"/>
</dbReference>
<evidence type="ECO:0000256" key="10">
    <source>
        <dbReference type="RuleBase" id="RU368065"/>
    </source>
</evidence>
<dbReference type="GO" id="GO:0097036">
    <property type="term" value="P:regulation of plasma membrane sterol distribution"/>
    <property type="evidence" value="ECO:0007669"/>
    <property type="project" value="UniProtKB-UniRule"/>
</dbReference>
<dbReference type="GO" id="GO:0032541">
    <property type="term" value="C:cortical endoplasmic reticulum"/>
    <property type="evidence" value="ECO:0007669"/>
    <property type="project" value="TreeGrafter"/>
</dbReference>
<dbReference type="GO" id="GO:0032366">
    <property type="term" value="P:intracellular sterol transport"/>
    <property type="evidence" value="ECO:0007669"/>
    <property type="project" value="UniProtKB-UniRule"/>
</dbReference>
<keyword evidence="6 10" id="KW-1133">Transmembrane helix</keyword>
<keyword evidence="4 10" id="KW-0812">Transmembrane</keyword>
<dbReference type="AlphaFoldDB" id="A0A3P3YD24"/>
<proteinExistence type="inferred from homology"/>
<organism evidence="11 12">
    <name type="scientific">Plasmodiophora brassicae</name>
    <name type="common">Clubroot disease agent</name>
    <dbReference type="NCBI Taxonomy" id="37360"/>
    <lineage>
        <taxon>Eukaryota</taxon>
        <taxon>Sar</taxon>
        <taxon>Rhizaria</taxon>
        <taxon>Endomyxa</taxon>
        <taxon>Phytomyxea</taxon>
        <taxon>Plasmodiophorida</taxon>
        <taxon>Plasmodiophoridae</taxon>
        <taxon>Plasmodiophora</taxon>
    </lineage>
</organism>
<comment type="similarity">
    <text evidence="2 10">Belongs to the ARV1 family.</text>
</comment>
<comment type="function">
    <text evidence="10">Regulates also the sphingolipid metabolism.</text>
</comment>
<dbReference type="PANTHER" id="PTHR14467">
    <property type="entry name" value="ARV1"/>
    <property type="match status" value="1"/>
</dbReference>
<evidence type="ECO:0000313" key="11">
    <source>
        <dbReference type="EMBL" id="SPQ98042.1"/>
    </source>
</evidence>
<geneLocation type="mitochondrion" evidence="11"/>
<evidence type="ECO:0000256" key="2">
    <source>
        <dbReference type="ARBA" id="ARBA00009187"/>
    </source>
</evidence>
<evidence type="ECO:0000256" key="4">
    <source>
        <dbReference type="ARBA" id="ARBA00022692"/>
    </source>
</evidence>
<dbReference type="Pfam" id="PF04161">
    <property type="entry name" value="Arv1"/>
    <property type="match status" value="1"/>
</dbReference>
<keyword evidence="5 10" id="KW-0256">Endoplasmic reticulum</keyword>